<organism evidence="2 3">
    <name type="scientific">Portunus trituberculatus</name>
    <name type="common">Swimming crab</name>
    <name type="synonym">Neptunus trituberculatus</name>
    <dbReference type="NCBI Taxonomy" id="210409"/>
    <lineage>
        <taxon>Eukaryota</taxon>
        <taxon>Metazoa</taxon>
        <taxon>Ecdysozoa</taxon>
        <taxon>Arthropoda</taxon>
        <taxon>Crustacea</taxon>
        <taxon>Multicrustacea</taxon>
        <taxon>Malacostraca</taxon>
        <taxon>Eumalacostraca</taxon>
        <taxon>Eucarida</taxon>
        <taxon>Decapoda</taxon>
        <taxon>Pleocyemata</taxon>
        <taxon>Brachyura</taxon>
        <taxon>Eubrachyura</taxon>
        <taxon>Portunoidea</taxon>
        <taxon>Portunidae</taxon>
        <taxon>Portuninae</taxon>
        <taxon>Portunus</taxon>
    </lineage>
</organism>
<feature type="compositionally biased region" description="Basic and acidic residues" evidence="1">
    <location>
        <begin position="42"/>
        <end position="54"/>
    </location>
</feature>
<keyword evidence="3" id="KW-1185">Reference proteome</keyword>
<evidence type="ECO:0000313" key="3">
    <source>
        <dbReference type="Proteomes" id="UP000324222"/>
    </source>
</evidence>
<evidence type="ECO:0000313" key="2">
    <source>
        <dbReference type="EMBL" id="MPC75035.1"/>
    </source>
</evidence>
<comment type="caution">
    <text evidence="2">The sequence shown here is derived from an EMBL/GenBank/DDBJ whole genome shotgun (WGS) entry which is preliminary data.</text>
</comment>
<proteinExistence type="predicted"/>
<evidence type="ECO:0000256" key="1">
    <source>
        <dbReference type="SAM" id="MobiDB-lite"/>
    </source>
</evidence>
<gene>
    <name evidence="2" type="ORF">E2C01_069418</name>
</gene>
<dbReference type="AlphaFoldDB" id="A0A5B7HYU0"/>
<feature type="region of interest" description="Disordered" evidence="1">
    <location>
        <begin position="21"/>
        <end position="54"/>
    </location>
</feature>
<protein>
    <submittedName>
        <fullName evidence="2">Uncharacterized protein</fullName>
    </submittedName>
</protein>
<feature type="compositionally biased region" description="Basic residues" evidence="1">
    <location>
        <begin position="24"/>
        <end position="37"/>
    </location>
</feature>
<sequence length="153" mass="16723">MKCVLSGVFVDVRNVSKQESCVLPRRKQRHATPHHATPRQDAAAREGSAARREAGRVVVRHAGDHCWPVLQPHLTPPSSALQLGGVKPRLQHSPHTTGAHHPEHRHAATPGTAGMFARHVTPTSVTDHYDSPRVTHTPLLPSPPLRRRAPCPS</sequence>
<feature type="region of interest" description="Disordered" evidence="1">
    <location>
        <begin position="78"/>
        <end position="106"/>
    </location>
</feature>
<reference evidence="2 3" key="1">
    <citation type="submission" date="2019-05" db="EMBL/GenBank/DDBJ databases">
        <title>Another draft genome of Portunus trituberculatus and its Hox gene families provides insights of decapod evolution.</title>
        <authorList>
            <person name="Jeong J.-H."/>
            <person name="Song I."/>
            <person name="Kim S."/>
            <person name="Choi T."/>
            <person name="Kim D."/>
            <person name="Ryu S."/>
            <person name="Kim W."/>
        </authorList>
    </citation>
    <scope>NUCLEOTIDE SEQUENCE [LARGE SCALE GENOMIC DNA]</scope>
    <source>
        <tissue evidence="2">Muscle</tissue>
    </source>
</reference>
<feature type="region of interest" description="Disordered" evidence="1">
    <location>
        <begin position="123"/>
        <end position="153"/>
    </location>
</feature>
<dbReference type="EMBL" id="VSRR010040224">
    <property type="protein sequence ID" value="MPC75035.1"/>
    <property type="molecule type" value="Genomic_DNA"/>
</dbReference>
<dbReference type="Proteomes" id="UP000324222">
    <property type="component" value="Unassembled WGS sequence"/>
</dbReference>
<accession>A0A5B7HYU0</accession>
<name>A0A5B7HYU0_PORTR</name>